<proteinExistence type="predicted"/>
<feature type="domain" description="Methyltransferase" evidence="6">
    <location>
        <begin position="96"/>
        <end position="209"/>
    </location>
</feature>
<feature type="binding site" evidence="4">
    <location>
        <position position="41"/>
    </location>
    <ligand>
        <name>Zn(2+)</name>
        <dbReference type="ChEBI" id="CHEBI:29105"/>
    </ligand>
</feature>
<keyword evidence="2 8" id="KW-0808">Transferase</keyword>
<dbReference type="PANTHER" id="PTHR43464:SF19">
    <property type="entry name" value="UBIQUINONE BIOSYNTHESIS O-METHYLTRANSFERASE, MITOCHONDRIAL"/>
    <property type="match status" value="1"/>
</dbReference>
<organism evidence="8 9">
    <name type="scientific">Liquorilactobacillus mali</name>
    <dbReference type="NCBI Taxonomy" id="1618"/>
    <lineage>
        <taxon>Bacteria</taxon>
        <taxon>Bacillati</taxon>
        <taxon>Bacillota</taxon>
        <taxon>Bacilli</taxon>
        <taxon>Lactobacillales</taxon>
        <taxon>Lactobacillaceae</taxon>
        <taxon>Liquorilactobacillus</taxon>
    </lineage>
</organism>
<dbReference type="PATRIC" id="fig|1618.3.peg.1669"/>
<protein>
    <submittedName>
        <fullName evidence="8">rRNA large subunit methyltransferase A</fullName>
    </submittedName>
</protein>
<feature type="binding site" evidence="4">
    <location>
        <position position="23"/>
    </location>
    <ligand>
        <name>Zn(2+)</name>
        <dbReference type="ChEBI" id="CHEBI:29105"/>
    </ligand>
</feature>
<dbReference type="RefSeq" id="WP_056990674.1">
    <property type="nucleotide sequence ID" value="NZ_JATAAJ010000004.1"/>
</dbReference>
<feature type="binding site" evidence="4">
    <location>
        <position position="37"/>
    </location>
    <ligand>
        <name>Zn(2+)</name>
        <dbReference type="ChEBI" id="CHEBI:29105"/>
    </ligand>
</feature>
<reference evidence="8 9" key="1">
    <citation type="journal article" date="2015" name="Genome Announc.">
        <title>Expanding the biotechnology potential of lactobacilli through comparative genomics of 213 strains and associated genera.</title>
        <authorList>
            <person name="Sun Z."/>
            <person name="Harris H.M."/>
            <person name="McCann A."/>
            <person name="Guo C."/>
            <person name="Argimon S."/>
            <person name="Zhang W."/>
            <person name="Yang X."/>
            <person name="Jeffery I.B."/>
            <person name="Cooney J.C."/>
            <person name="Kagawa T.F."/>
            <person name="Liu W."/>
            <person name="Song Y."/>
            <person name="Salvetti E."/>
            <person name="Wrobel A."/>
            <person name="Rasinkangas P."/>
            <person name="Parkhill J."/>
            <person name="Rea M.C."/>
            <person name="O'Sullivan O."/>
            <person name="Ritari J."/>
            <person name="Douillard F.P."/>
            <person name="Paul Ross R."/>
            <person name="Yang R."/>
            <person name="Briner A.E."/>
            <person name="Felis G.E."/>
            <person name="de Vos W.M."/>
            <person name="Barrangou R."/>
            <person name="Klaenhammer T.R."/>
            <person name="Caufield P.W."/>
            <person name="Cui Y."/>
            <person name="Zhang H."/>
            <person name="O'Toole P.W."/>
        </authorList>
    </citation>
    <scope>NUCLEOTIDE SEQUENCE [LARGE SCALE GENOMIC DNA]</scope>
    <source>
        <strain evidence="8 9">ATCC 27304</strain>
    </source>
</reference>
<dbReference type="AlphaFoldDB" id="A0A0R2FT02"/>
<dbReference type="OrthoDB" id="5522265at2"/>
<dbReference type="Pfam" id="PF13847">
    <property type="entry name" value="Methyltransf_31"/>
    <property type="match status" value="1"/>
</dbReference>
<keyword evidence="4" id="KW-0862">Zinc</keyword>
<dbReference type="InterPro" id="IPR048647">
    <property type="entry name" value="RlmA_N"/>
</dbReference>
<feature type="binding site" evidence="5">
    <location>
        <position position="195"/>
    </location>
    <ligand>
        <name>S-adenosyl-L-methionine</name>
        <dbReference type="ChEBI" id="CHEBI:59789"/>
    </ligand>
</feature>
<dbReference type="GO" id="GO:0008168">
    <property type="term" value="F:methyltransferase activity"/>
    <property type="evidence" value="ECO:0007669"/>
    <property type="project" value="UniProtKB-KW"/>
</dbReference>
<dbReference type="EMBL" id="JQAR01000004">
    <property type="protein sequence ID" value="KRN31521.1"/>
    <property type="molecule type" value="Genomic_DNA"/>
</dbReference>
<evidence type="ECO:0000313" key="8">
    <source>
        <dbReference type="EMBL" id="KRN31521.1"/>
    </source>
</evidence>
<keyword evidence="4" id="KW-0479">Metal-binding</keyword>
<sequence length="285" mass="32635">MKKIEKKLHFVAQNIDMFVCPVCRSSFVDTQPYSVICKNGHNFDFSKKGTLYLLTHQITSDYDDDRMWNSRAKIQTAGFFEPIAEKITSIIGTEERQRILDVGCGEGSTLSYIENRRQNSEDVMIGFDISKRAINLAAKRESNAFYCIADLAKLPFNEGVFDVVIDMFSPSSYSEFKRVLAPGGSLIKIIPNSNYLIELRHLLYDEGDKNYSYSNHDVLELFRENYPTAKVEQLRYSFNLTPELFENLVYMTPLHWGADSEKLEQALSNKLDEITIDVSVLVVKS</sequence>
<dbReference type="GO" id="GO:0046872">
    <property type="term" value="F:metal ion binding"/>
    <property type="evidence" value="ECO:0007669"/>
    <property type="project" value="UniProtKB-KW"/>
</dbReference>
<dbReference type="STRING" id="1618.IV36_GL001643"/>
<feature type="domain" description="23S rRNA (guanine(745)-N(1))-methyltransferase N-terminal" evidence="7">
    <location>
        <begin position="18"/>
        <end position="54"/>
    </location>
</feature>
<dbReference type="SUPFAM" id="SSF53335">
    <property type="entry name" value="S-adenosyl-L-methionine-dependent methyltransferases"/>
    <property type="match status" value="1"/>
</dbReference>
<evidence type="ECO:0000256" key="2">
    <source>
        <dbReference type="ARBA" id="ARBA00022679"/>
    </source>
</evidence>
<dbReference type="InterPro" id="IPR029063">
    <property type="entry name" value="SAM-dependent_MTases_sf"/>
</dbReference>
<evidence type="ECO:0000256" key="4">
    <source>
        <dbReference type="PIRSR" id="PIRSR018249-1"/>
    </source>
</evidence>
<evidence type="ECO:0000259" key="6">
    <source>
        <dbReference type="Pfam" id="PF13847"/>
    </source>
</evidence>
<evidence type="ECO:0000259" key="7">
    <source>
        <dbReference type="Pfam" id="PF21302"/>
    </source>
</evidence>
<dbReference type="Proteomes" id="UP000051727">
    <property type="component" value="Unassembled WGS sequence"/>
</dbReference>
<dbReference type="Pfam" id="PF21302">
    <property type="entry name" value="Zn_ribbon_RlmA"/>
    <property type="match status" value="1"/>
</dbReference>
<accession>A0A0R2FT02</accession>
<dbReference type="Gene3D" id="3.40.50.150">
    <property type="entry name" value="Vaccinia Virus protein VP39"/>
    <property type="match status" value="1"/>
</dbReference>
<name>A0A0R2FT02_9LACO</name>
<dbReference type="GO" id="GO:0032259">
    <property type="term" value="P:methylation"/>
    <property type="evidence" value="ECO:0007669"/>
    <property type="project" value="UniProtKB-KW"/>
</dbReference>
<feature type="binding site" evidence="5">
    <location>
        <begin position="106"/>
        <end position="107"/>
    </location>
    <ligand>
        <name>S-adenosyl-L-methionine</name>
        <dbReference type="ChEBI" id="CHEBI:59789"/>
    </ligand>
</feature>
<dbReference type="PIRSF" id="PIRSF018249">
    <property type="entry name" value="MyrA_prd"/>
    <property type="match status" value="1"/>
</dbReference>
<gene>
    <name evidence="8" type="ORF">IV36_GL001643</name>
</gene>
<dbReference type="CDD" id="cd02440">
    <property type="entry name" value="AdoMet_MTases"/>
    <property type="match status" value="1"/>
</dbReference>
<dbReference type="PANTHER" id="PTHR43464">
    <property type="entry name" value="METHYLTRANSFERASE"/>
    <property type="match status" value="1"/>
</dbReference>
<feature type="binding site" evidence="4">
    <location>
        <position position="20"/>
    </location>
    <ligand>
        <name>Zn(2+)</name>
        <dbReference type="ChEBI" id="CHEBI:29105"/>
    </ligand>
</feature>
<evidence type="ECO:0000256" key="1">
    <source>
        <dbReference type="ARBA" id="ARBA00022603"/>
    </source>
</evidence>
<dbReference type="InterPro" id="IPR025714">
    <property type="entry name" value="Methyltranfer_dom"/>
</dbReference>
<evidence type="ECO:0000256" key="3">
    <source>
        <dbReference type="ARBA" id="ARBA00022691"/>
    </source>
</evidence>
<evidence type="ECO:0000256" key="5">
    <source>
        <dbReference type="PIRSR" id="PIRSR018249-2"/>
    </source>
</evidence>
<comment type="caution">
    <text evidence="8">The sequence shown here is derived from an EMBL/GenBank/DDBJ whole genome shotgun (WGS) entry which is preliminary data.</text>
</comment>
<evidence type="ECO:0000313" key="9">
    <source>
        <dbReference type="Proteomes" id="UP000051727"/>
    </source>
</evidence>
<keyword evidence="1 8" id="KW-0489">Methyltransferase</keyword>
<dbReference type="InterPro" id="IPR016718">
    <property type="entry name" value="rRNA_m1G-MeTrfase_A_prd"/>
</dbReference>
<feature type="binding site" evidence="5">
    <location>
        <position position="80"/>
    </location>
    <ligand>
        <name>S-adenosyl-L-methionine</name>
        <dbReference type="ChEBI" id="CHEBI:59789"/>
    </ligand>
</feature>
<keyword evidence="3 5" id="KW-0949">S-adenosyl-L-methionine</keyword>